<dbReference type="EMBL" id="BARV01038825">
    <property type="protein sequence ID" value="GAI51334.1"/>
    <property type="molecule type" value="Genomic_DNA"/>
</dbReference>
<accession>X1R6U2</accession>
<comment type="caution">
    <text evidence="1">The sequence shown here is derived from an EMBL/GenBank/DDBJ whole genome shotgun (WGS) entry which is preliminary data.</text>
</comment>
<reference evidence="1" key="1">
    <citation type="journal article" date="2014" name="Front. Microbiol.">
        <title>High frequency of phylogenetically diverse reductive dehalogenase-homologous genes in deep subseafloor sedimentary metagenomes.</title>
        <authorList>
            <person name="Kawai M."/>
            <person name="Futagami T."/>
            <person name="Toyoda A."/>
            <person name="Takaki Y."/>
            <person name="Nishi S."/>
            <person name="Hori S."/>
            <person name="Arai W."/>
            <person name="Tsubouchi T."/>
            <person name="Morono Y."/>
            <person name="Uchiyama I."/>
            <person name="Ito T."/>
            <person name="Fujiyama A."/>
            <person name="Inagaki F."/>
            <person name="Takami H."/>
        </authorList>
    </citation>
    <scope>NUCLEOTIDE SEQUENCE</scope>
    <source>
        <strain evidence="1">Expedition CK06-06</strain>
    </source>
</reference>
<dbReference type="AlphaFoldDB" id="X1R6U2"/>
<evidence type="ECO:0000313" key="1">
    <source>
        <dbReference type="EMBL" id="GAI51334.1"/>
    </source>
</evidence>
<protein>
    <submittedName>
        <fullName evidence="1">Uncharacterized protein</fullName>
    </submittedName>
</protein>
<proteinExistence type="predicted"/>
<organism evidence="1">
    <name type="scientific">marine sediment metagenome</name>
    <dbReference type="NCBI Taxonomy" id="412755"/>
    <lineage>
        <taxon>unclassified sequences</taxon>
        <taxon>metagenomes</taxon>
        <taxon>ecological metagenomes</taxon>
    </lineage>
</organism>
<gene>
    <name evidence="1" type="ORF">S06H3_59696</name>
</gene>
<sequence>MLHKYYEETRKRLEKEDIKWQWNYKSDEFVANYLGHILHYVEGMIMEIREKQKEEII</sequence>
<name>X1R6U2_9ZZZZ</name>